<reference evidence="1" key="1">
    <citation type="submission" date="2019-08" db="EMBL/GenBank/DDBJ databases">
        <authorList>
            <person name="Kucharzyk K."/>
            <person name="Murdoch R.W."/>
            <person name="Higgins S."/>
            <person name="Loffler F."/>
        </authorList>
    </citation>
    <scope>NUCLEOTIDE SEQUENCE</scope>
</reference>
<dbReference type="AlphaFoldDB" id="A0A644ZWM8"/>
<sequence length="104" mass="10714">MAVKIPAEVLGGGVLDALVKAHHSGFLADHINQNIGGDALAAVIQPLDDVAVYQIGDPHGALVVVDLSVIVGNLKLADHVVQFAQLAVAQLLRGGLIQHGDCVE</sequence>
<evidence type="ECO:0000313" key="1">
    <source>
        <dbReference type="EMBL" id="MPM44331.1"/>
    </source>
</evidence>
<gene>
    <name evidence="1" type="ORF">SDC9_91009</name>
</gene>
<dbReference type="EMBL" id="VSSQ01010433">
    <property type="protein sequence ID" value="MPM44331.1"/>
    <property type="molecule type" value="Genomic_DNA"/>
</dbReference>
<accession>A0A644ZWM8</accession>
<name>A0A644ZWM8_9ZZZZ</name>
<proteinExistence type="predicted"/>
<organism evidence="1">
    <name type="scientific">bioreactor metagenome</name>
    <dbReference type="NCBI Taxonomy" id="1076179"/>
    <lineage>
        <taxon>unclassified sequences</taxon>
        <taxon>metagenomes</taxon>
        <taxon>ecological metagenomes</taxon>
    </lineage>
</organism>
<protein>
    <submittedName>
        <fullName evidence="1">Uncharacterized protein</fullName>
    </submittedName>
</protein>
<comment type="caution">
    <text evidence="1">The sequence shown here is derived from an EMBL/GenBank/DDBJ whole genome shotgun (WGS) entry which is preliminary data.</text>
</comment>